<dbReference type="Pfam" id="PF02643">
    <property type="entry name" value="DUF192"/>
    <property type="match status" value="1"/>
</dbReference>
<gene>
    <name evidence="1" type="ORF">ASZ90_015951</name>
</gene>
<dbReference type="InterPro" id="IPR038695">
    <property type="entry name" value="Saro_0823-like_sf"/>
</dbReference>
<name>A0A0W8F0K0_9ZZZZ</name>
<dbReference type="EMBL" id="LNQE01001663">
    <property type="protein sequence ID" value="KUG14408.1"/>
    <property type="molecule type" value="Genomic_DNA"/>
</dbReference>
<dbReference type="InterPro" id="IPR003795">
    <property type="entry name" value="DUF192"/>
</dbReference>
<dbReference type="Gene3D" id="2.60.120.1140">
    <property type="entry name" value="Protein of unknown function DUF192"/>
    <property type="match status" value="1"/>
</dbReference>
<proteinExistence type="predicted"/>
<comment type="caution">
    <text evidence="1">The sequence shown here is derived from an EMBL/GenBank/DDBJ whole genome shotgun (WGS) entry which is preliminary data.</text>
</comment>
<evidence type="ECO:0000313" key="1">
    <source>
        <dbReference type="EMBL" id="KUG14408.1"/>
    </source>
</evidence>
<dbReference type="AlphaFoldDB" id="A0A0W8F0K0"/>
<reference evidence="1" key="1">
    <citation type="journal article" date="2015" name="Proc. Natl. Acad. Sci. U.S.A.">
        <title>Networks of energetic and metabolic interactions define dynamics in microbial communities.</title>
        <authorList>
            <person name="Embree M."/>
            <person name="Liu J.K."/>
            <person name="Al-Bassam M.M."/>
            <person name="Zengler K."/>
        </authorList>
    </citation>
    <scope>NUCLEOTIDE SEQUENCE</scope>
</reference>
<organism evidence="1">
    <name type="scientific">hydrocarbon metagenome</name>
    <dbReference type="NCBI Taxonomy" id="938273"/>
    <lineage>
        <taxon>unclassified sequences</taxon>
        <taxon>metagenomes</taxon>
        <taxon>ecological metagenomes</taxon>
    </lineage>
</organism>
<protein>
    <submittedName>
        <fullName evidence="1">Secreted protein</fullName>
    </submittedName>
</protein>
<dbReference type="PANTHER" id="PTHR37953:SF1">
    <property type="entry name" value="UPF0127 PROTEIN MJ1496"/>
    <property type="match status" value="1"/>
</dbReference>
<accession>A0A0W8F0K0</accession>
<dbReference type="PANTHER" id="PTHR37953">
    <property type="entry name" value="UPF0127 PROTEIN MJ1496"/>
    <property type="match status" value="1"/>
</dbReference>
<sequence>MLFVFLKPGKQTFWMKDTLIPLDMIMLSPDLQIVGIKTNLTPQSEEIIISHEISAYVIEVNGGYCERNRIAIGDTVSLHLTKNPI</sequence>